<feature type="transmembrane region" description="Helical" evidence="1">
    <location>
        <begin position="57"/>
        <end position="84"/>
    </location>
</feature>
<gene>
    <name evidence="2" type="ORF">TrLO_g11949</name>
</gene>
<dbReference type="EMBL" id="BRXW01000248">
    <property type="protein sequence ID" value="GMI16291.1"/>
    <property type="molecule type" value="Genomic_DNA"/>
</dbReference>
<keyword evidence="1" id="KW-0812">Transmembrane</keyword>
<keyword evidence="1" id="KW-1133">Transmembrane helix</keyword>
<sequence length="144" mass="15968">MMLVLSKGIVKTAAWGLMWRVTLGAVLSLGDLVTDLIKETFTGEEGEEEEEGGSNEVAIRLLTTLTVVLGSSLILLVGLFFTLINGEYRHTFFSIETAGQITRRNFLDGTDVMKSEVFTNNESHWAPIRDKVETWVKAGTKLNM</sequence>
<keyword evidence="3" id="KW-1185">Reference proteome</keyword>
<accession>A0A9W7FQL5</accession>
<name>A0A9W7FQL5_9STRA</name>
<evidence type="ECO:0000313" key="3">
    <source>
        <dbReference type="Proteomes" id="UP001165122"/>
    </source>
</evidence>
<protein>
    <submittedName>
        <fullName evidence="2">Uncharacterized protein</fullName>
    </submittedName>
</protein>
<evidence type="ECO:0000256" key="1">
    <source>
        <dbReference type="SAM" id="Phobius"/>
    </source>
</evidence>
<dbReference type="Proteomes" id="UP001165122">
    <property type="component" value="Unassembled WGS sequence"/>
</dbReference>
<reference evidence="3" key="1">
    <citation type="journal article" date="2023" name="Commun. Biol.">
        <title>Genome analysis of Parmales, the sister group of diatoms, reveals the evolutionary specialization of diatoms from phago-mixotrophs to photoautotrophs.</title>
        <authorList>
            <person name="Ban H."/>
            <person name="Sato S."/>
            <person name="Yoshikawa S."/>
            <person name="Yamada K."/>
            <person name="Nakamura Y."/>
            <person name="Ichinomiya M."/>
            <person name="Sato N."/>
            <person name="Blanc-Mathieu R."/>
            <person name="Endo H."/>
            <person name="Kuwata A."/>
            <person name="Ogata H."/>
        </authorList>
    </citation>
    <scope>NUCLEOTIDE SEQUENCE [LARGE SCALE GENOMIC DNA]</scope>
    <source>
        <strain evidence="3">NIES 3700</strain>
    </source>
</reference>
<dbReference type="AlphaFoldDB" id="A0A9W7FQL5"/>
<comment type="caution">
    <text evidence="2">The sequence shown here is derived from an EMBL/GenBank/DDBJ whole genome shotgun (WGS) entry which is preliminary data.</text>
</comment>
<keyword evidence="1" id="KW-0472">Membrane</keyword>
<evidence type="ECO:0000313" key="2">
    <source>
        <dbReference type="EMBL" id="GMI16291.1"/>
    </source>
</evidence>
<proteinExistence type="predicted"/>
<organism evidence="2 3">
    <name type="scientific">Triparma laevis f. longispina</name>
    <dbReference type="NCBI Taxonomy" id="1714387"/>
    <lineage>
        <taxon>Eukaryota</taxon>
        <taxon>Sar</taxon>
        <taxon>Stramenopiles</taxon>
        <taxon>Ochrophyta</taxon>
        <taxon>Bolidophyceae</taxon>
        <taxon>Parmales</taxon>
        <taxon>Triparmaceae</taxon>
        <taxon>Triparma</taxon>
    </lineage>
</organism>